<proteinExistence type="predicted"/>
<dbReference type="Gene3D" id="3.40.50.1820">
    <property type="entry name" value="alpha/beta hydrolase"/>
    <property type="match status" value="1"/>
</dbReference>
<keyword evidence="4" id="KW-1185">Reference proteome</keyword>
<reference evidence="3 4" key="1">
    <citation type="submission" date="2021-12" db="EMBL/GenBank/DDBJ databases">
        <title>Genome sequence of Kibdelosporangium philippinense ATCC 49844.</title>
        <authorList>
            <person name="Fedorov E.A."/>
            <person name="Omeragic M."/>
            <person name="Shalygina K.F."/>
            <person name="Maclea K.S."/>
        </authorList>
    </citation>
    <scope>NUCLEOTIDE SEQUENCE [LARGE SCALE GENOMIC DNA]</scope>
    <source>
        <strain evidence="3 4">ATCC 49844</strain>
    </source>
</reference>
<dbReference type="Pfam" id="PF07859">
    <property type="entry name" value="Abhydrolase_3"/>
    <property type="match status" value="1"/>
</dbReference>
<dbReference type="Proteomes" id="UP001521150">
    <property type="component" value="Unassembled WGS sequence"/>
</dbReference>
<accession>A0ABS8ZR50</accession>
<evidence type="ECO:0000313" key="3">
    <source>
        <dbReference type="EMBL" id="MCE7010206.1"/>
    </source>
</evidence>
<organism evidence="3 4">
    <name type="scientific">Kibdelosporangium philippinense</name>
    <dbReference type="NCBI Taxonomy" id="211113"/>
    <lineage>
        <taxon>Bacteria</taxon>
        <taxon>Bacillati</taxon>
        <taxon>Actinomycetota</taxon>
        <taxon>Actinomycetes</taxon>
        <taxon>Pseudonocardiales</taxon>
        <taxon>Pseudonocardiaceae</taxon>
        <taxon>Kibdelosporangium</taxon>
    </lineage>
</organism>
<evidence type="ECO:0000259" key="2">
    <source>
        <dbReference type="Pfam" id="PF07859"/>
    </source>
</evidence>
<dbReference type="InterPro" id="IPR013094">
    <property type="entry name" value="AB_hydrolase_3"/>
</dbReference>
<name>A0ABS8ZR50_9PSEU</name>
<evidence type="ECO:0000256" key="1">
    <source>
        <dbReference type="ARBA" id="ARBA00022801"/>
    </source>
</evidence>
<dbReference type="SUPFAM" id="SSF53474">
    <property type="entry name" value="alpha/beta-Hydrolases"/>
    <property type="match status" value="1"/>
</dbReference>
<dbReference type="InterPro" id="IPR050300">
    <property type="entry name" value="GDXG_lipolytic_enzyme"/>
</dbReference>
<dbReference type="PANTHER" id="PTHR48081:SF8">
    <property type="entry name" value="ALPHA_BETA HYDROLASE FOLD-3 DOMAIN-CONTAINING PROTEIN-RELATED"/>
    <property type="match status" value="1"/>
</dbReference>
<dbReference type="EMBL" id="JAJVCN010000004">
    <property type="protein sequence ID" value="MCE7010206.1"/>
    <property type="molecule type" value="Genomic_DNA"/>
</dbReference>
<gene>
    <name evidence="3" type="ORF">LWC34_46495</name>
</gene>
<dbReference type="PANTHER" id="PTHR48081">
    <property type="entry name" value="AB HYDROLASE SUPERFAMILY PROTEIN C4A8.06C"/>
    <property type="match status" value="1"/>
</dbReference>
<keyword evidence="1 3" id="KW-0378">Hydrolase</keyword>
<evidence type="ECO:0000313" key="4">
    <source>
        <dbReference type="Proteomes" id="UP001521150"/>
    </source>
</evidence>
<protein>
    <submittedName>
        <fullName evidence="3">Alpha/beta hydrolase</fullName>
    </submittedName>
</protein>
<dbReference type="InterPro" id="IPR029058">
    <property type="entry name" value="AB_hydrolase_fold"/>
</dbReference>
<dbReference type="GO" id="GO:0016787">
    <property type="term" value="F:hydrolase activity"/>
    <property type="evidence" value="ECO:0007669"/>
    <property type="project" value="UniProtKB-KW"/>
</dbReference>
<feature type="domain" description="Alpha/beta hydrolase fold-3" evidence="2">
    <location>
        <begin position="43"/>
        <end position="250"/>
    </location>
</feature>
<comment type="caution">
    <text evidence="3">The sequence shown here is derived from an EMBL/GenBank/DDBJ whole genome shotgun (WGS) entry which is preliminary data.</text>
</comment>
<dbReference type="RefSeq" id="WP_233731697.1">
    <property type="nucleotide sequence ID" value="NZ_JAJVCN010000004.1"/>
</dbReference>
<sequence>MIDVAQPIPKDVTKTDYHAKSADGSSILVRWYTKDGAEPGPAVVFLHGSGMILSSLELYDGTVSRYVSASGVSFLSVDYRLAPEYPHPKPLEDAYAGLTWLVDHADELGVDTNRIAVMGDSGGGGVAAGLALLARDRGGPAIAKQILIYPMLDDRTTTPDPVLEGLTTWSYDDNITAWQALLGDAFGSSDLSPYAAPARMNDATGMPPLYMEALELDIFRNENIEYASRTMAAGISTELRLHPSVPHGFETVAFDSAVAKRIRADRIRVLKTL</sequence>